<comment type="caution">
    <text evidence="1">The sequence shown here is derived from an EMBL/GenBank/DDBJ whole genome shotgun (WGS) entry which is preliminary data.</text>
</comment>
<protein>
    <recommendedName>
        <fullName evidence="3">Glucuronate isomerase</fullName>
    </recommendedName>
</protein>
<reference evidence="1 2" key="1">
    <citation type="submission" date="2018-12" db="EMBL/GenBank/DDBJ databases">
        <authorList>
            <person name="Toschakov S.V."/>
        </authorList>
    </citation>
    <scope>NUCLEOTIDE SEQUENCE [LARGE SCALE GENOMIC DNA]</scope>
    <source>
        <strain evidence="1 2">GM2012</strain>
    </source>
</reference>
<reference evidence="1 2" key="2">
    <citation type="submission" date="2019-01" db="EMBL/GenBank/DDBJ databases">
        <title>Tautonia sociabilis, a novel thermotolerant planctomycete of Isosphaeraceae family, isolated from a 4000 m deep subterranean habitat.</title>
        <authorList>
            <person name="Kovaleva O.L."/>
            <person name="Elcheninov A.G."/>
            <person name="Van Heerden E."/>
            <person name="Toshchakov S.V."/>
            <person name="Novikov A."/>
            <person name="Bonch-Osmolovskaya E.A."/>
            <person name="Kublanov I.V."/>
        </authorList>
    </citation>
    <scope>NUCLEOTIDE SEQUENCE [LARGE SCALE GENOMIC DNA]</scope>
    <source>
        <strain evidence="1 2">GM2012</strain>
    </source>
</reference>
<accession>A0A432MLS6</accession>
<sequence>MFTTMPGLAQSIERLIDATPIIDPHTHIHCDRPSAPDLAALLGYHWVQTELIAVGMPKDDLDPALPVDERIRRMIPYLARMRNTAMSWCVDRILWDLYEFAEPAVTESNYKDLLDRVAAKGADPGWPSHVLRDRCHIQTFVTSLGNRGEASSSVAPDALFMLDAHYLFCPGVATDLEPFFTGRTTRNAYVDALVQVLGDRPSTTEHLKRLLRDWLDRTVTGPVRFTNTFIPIEQRFREPDESRASSALAQEAAGRQPSEAELDALVNLVTWTLLEWHHEHRKAVQIAVGAEYFICDGKSIPRFQPNWTSEMARAFHRFGNARFDLMMASDVLAQEVCVLARQFPNVYTSGYWWHTFFPAIIERHFGMRSQIVPMTKFCGFLSDSYSVEWAYGKLQVVKRAIASALAKHVEAGFAREEDLPDLLRQVLHDSPRDLYELHR</sequence>
<dbReference type="InterPro" id="IPR032466">
    <property type="entry name" value="Metal_Hydrolase"/>
</dbReference>
<evidence type="ECO:0000313" key="1">
    <source>
        <dbReference type="EMBL" id="RUL88086.1"/>
    </source>
</evidence>
<dbReference type="OrthoDB" id="231890at2"/>
<keyword evidence="2" id="KW-1185">Reference proteome</keyword>
<gene>
    <name evidence="1" type="ORF">TsocGM_09090</name>
</gene>
<dbReference type="EMBL" id="RYZH01000014">
    <property type="protein sequence ID" value="RUL88086.1"/>
    <property type="molecule type" value="Genomic_DNA"/>
</dbReference>
<dbReference type="AlphaFoldDB" id="A0A432MLS6"/>
<dbReference type="RefSeq" id="WP_126724995.1">
    <property type="nucleotide sequence ID" value="NZ_RYZH01000014.1"/>
</dbReference>
<name>A0A432MLS6_9BACT</name>
<dbReference type="Gene3D" id="1.10.2020.10">
    <property type="entry name" value="uronate isomerase, domain 2, chain A"/>
    <property type="match status" value="1"/>
</dbReference>
<organism evidence="1 2">
    <name type="scientific">Tautonia sociabilis</name>
    <dbReference type="NCBI Taxonomy" id="2080755"/>
    <lineage>
        <taxon>Bacteria</taxon>
        <taxon>Pseudomonadati</taxon>
        <taxon>Planctomycetota</taxon>
        <taxon>Planctomycetia</taxon>
        <taxon>Isosphaerales</taxon>
        <taxon>Isosphaeraceae</taxon>
        <taxon>Tautonia</taxon>
    </lineage>
</organism>
<proteinExistence type="predicted"/>
<evidence type="ECO:0000313" key="2">
    <source>
        <dbReference type="Proteomes" id="UP000280296"/>
    </source>
</evidence>
<dbReference type="Proteomes" id="UP000280296">
    <property type="component" value="Unassembled WGS sequence"/>
</dbReference>
<dbReference type="SUPFAM" id="SSF51556">
    <property type="entry name" value="Metallo-dependent hydrolases"/>
    <property type="match status" value="1"/>
</dbReference>
<dbReference type="Gene3D" id="3.20.20.140">
    <property type="entry name" value="Metal-dependent hydrolases"/>
    <property type="match status" value="1"/>
</dbReference>
<evidence type="ECO:0008006" key="3">
    <source>
        <dbReference type="Google" id="ProtNLM"/>
    </source>
</evidence>